<evidence type="ECO:0000256" key="2">
    <source>
        <dbReference type="SAM" id="MobiDB-lite"/>
    </source>
</evidence>
<reference evidence="4 5" key="1">
    <citation type="submission" date="2019-08" db="EMBL/GenBank/DDBJ databases">
        <title>The genome of the soybean aphid Biotype 1, its phylome, world population structure and adaptation to the North American continent.</title>
        <authorList>
            <person name="Giordano R."/>
            <person name="Donthu R.K."/>
            <person name="Hernandez A.G."/>
            <person name="Wright C.L."/>
            <person name="Zimin A.V."/>
        </authorList>
    </citation>
    <scope>NUCLEOTIDE SEQUENCE [LARGE SCALE GENOMIC DNA]</scope>
    <source>
        <tissue evidence="4">Whole aphids</tissue>
    </source>
</reference>
<comment type="subcellular location">
    <subcellularLocation>
        <location evidence="1">Nucleus</location>
    </subcellularLocation>
</comment>
<dbReference type="InterPro" id="IPR004210">
    <property type="entry name" value="BESS_motif"/>
</dbReference>
<evidence type="ECO:0000259" key="3">
    <source>
        <dbReference type="PROSITE" id="PS51031"/>
    </source>
</evidence>
<keyword evidence="5" id="KW-1185">Reference proteome</keyword>
<keyword evidence="1" id="KW-0539">Nucleus</keyword>
<accession>A0A6G0SUD1</accession>
<dbReference type="AlphaFoldDB" id="A0A6G0SUD1"/>
<feature type="region of interest" description="Disordered" evidence="2">
    <location>
        <begin position="91"/>
        <end position="110"/>
    </location>
</feature>
<evidence type="ECO:0000256" key="1">
    <source>
        <dbReference type="PROSITE-ProRule" id="PRU00371"/>
    </source>
</evidence>
<dbReference type="Proteomes" id="UP000475862">
    <property type="component" value="Unassembled WGS sequence"/>
</dbReference>
<organism evidence="4 5">
    <name type="scientific">Aphis glycines</name>
    <name type="common">Soybean aphid</name>
    <dbReference type="NCBI Taxonomy" id="307491"/>
    <lineage>
        <taxon>Eukaryota</taxon>
        <taxon>Metazoa</taxon>
        <taxon>Ecdysozoa</taxon>
        <taxon>Arthropoda</taxon>
        <taxon>Hexapoda</taxon>
        <taxon>Insecta</taxon>
        <taxon>Pterygota</taxon>
        <taxon>Neoptera</taxon>
        <taxon>Paraneoptera</taxon>
        <taxon>Hemiptera</taxon>
        <taxon>Sternorrhyncha</taxon>
        <taxon>Aphidomorpha</taxon>
        <taxon>Aphidoidea</taxon>
        <taxon>Aphididae</taxon>
        <taxon>Aphidini</taxon>
        <taxon>Aphis</taxon>
        <taxon>Aphis</taxon>
    </lineage>
</organism>
<proteinExistence type="predicted"/>
<gene>
    <name evidence="4" type="ORF">AGLY_018038</name>
</gene>
<feature type="region of interest" description="Disordered" evidence="2">
    <location>
        <begin position="201"/>
        <end position="225"/>
    </location>
</feature>
<sequence length="246" mass="29219">MYIYIFKILRLETTLKKKWKHIKDAYFRTIKENKPKSGDGMTKKRKKNYIYHDQMQFLTKTIILRQTISSIPKQHSEESVELQPSTSEINLPAAEIQNNNEFKKQQKKRSRNVEDTFMEYLEEATKNRKDQCNVVKDEHENFFDSMLPIVRQFSVDQTLAFRAEMINVIQKIKRGTMYPTDQFQQSQYEQFPNYYRFHHGTTQRTTSPAMSQMSNSSSISTLPPQVPLNQYEPNLNEYTLNNSTFI</sequence>
<protein>
    <recommendedName>
        <fullName evidence="3">BESS domain-containing protein</fullName>
    </recommendedName>
</protein>
<evidence type="ECO:0000313" key="5">
    <source>
        <dbReference type="Proteomes" id="UP000475862"/>
    </source>
</evidence>
<dbReference type="GO" id="GO:0003677">
    <property type="term" value="F:DNA binding"/>
    <property type="evidence" value="ECO:0007669"/>
    <property type="project" value="InterPro"/>
</dbReference>
<dbReference type="PROSITE" id="PS51031">
    <property type="entry name" value="BESS"/>
    <property type="match status" value="1"/>
</dbReference>
<dbReference type="GO" id="GO:0005634">
    <property type="term" value="C:nucleus"/>
    <property type="evidence" value="ECO:0007669"/>
    <property type="project" value="UniProtKB-SubCell"/>
</dbReference>
<evidence type="ECO:0000313" key="4">
    <source>
        <dbReference type="EMBL" id="KAE9521574.1"/>
    </source>
</evidence>
<name>A0A6G0SUD1_APHGL</name>
<feature type="domain" description="BESS" evidence="3">
    <location>
        <begin position="136"/>
        <end position="175"/>
    </location>
</feature>
<dbReference type="OrthoDB" id="6629975at2759"/>
<comment type="caution">
    <text evidence="4">The sequence shown here is derived from an EMBL/GenBank/DDBJ whole genome shotgun (WGS) entry which is preliminary data.</text>
</comment>
<dbReference type="EMBL" id="VYZN01002678">
    <property type="protein sequence ID" value="KAE9521574.1"/>
    <property type="molecule type" value="Genomic_DNA"/>
</dbReference>
<feature type="compositionally biased region" description="Low complexity" evidence="2">
    <location>
        <begin position="207"/>
        <end position="220"/>
    </location>
</feature>